<sequence length="239" mass="25835">MLNTIDEFTRDCLASGGAPALKSVDVIELLAELFILRGAPGYIRSDNVRNSSPSCSRVLNARDGGINGVKITWEECETKYNTKLGVECYERLKNRGATGASLINPYSTGITYQLIPKASVDKLPIHSMGYGRTAAADGRIFKWTFNFPTTYWSQVSAFVKYVGQQEGGMEALKGKKIALVYHNSPYGKEPIPTLTILAENTATTSSCSPSIIRGRSRNPLGCRFAATVRTGFSCGAGAS</sequence>
<reference evidence="3" key="1">
    <citation type="submission" date="2023-03" db="EMBL/GenBank/DDBJ databases">
        <authorList>
            <person name="Steffen K."/>
            <person name="Cardenas P."/>
        </authorList>
    </citation>
    <scope>NUCLEOTIDE SEQUENCE</scope>
</reference>
<gene>
    <name evidence="3" type="ORF">GBAR_LOCUS19563</name>
</gene>
<comment type="caution">
    <text evidence="3">The sequence shown here is derived from an EMBL/GenBank/DDBJ whole genome shotgun (WGS) entry which is preliminary data.</text>
</comment>
<protein>
    <recommendedName>
        <fullName evidence="2">Leucine-binding protein domain-containing protein</fullName>
    </recommendedName>
</protein>
<dbReference type="AlphaFoldDB" id="A0AA35SSE5"/>
<keyword evidence="1" id="KW-0732">Signal</keyword>
<accession>A0AA35SSE5</accession>
<evidence type="ECO:0000313" key="4">
    <source>
        <dbReference type="Proteomes" id="UP001174909"/>
    </source>
</evidence>
<dbReference type="Pfam" id="PF13458">
    <property type="entry name" value="Peripla_BP_6"/>
    <property type="match status" value="1"/>
</dbReference>
<dbReference type="InterPro" id="IPR028081">
    <property type="entry name" value="Leu-bd"/>
</dbReference>
<name>A0AA35SSE5_GEOBA</name>
<feature type="domain" description="Leucine-binding protein" evidence="2">
    <location>
        <begin position="60"/>
        <end position="196"/>
    </location>
</feature>
<dbReference type="EMBL" id="CASHTH010002752">
    <property type="protein sequence ID" value="CAI8034804.1"/>
    <property type="molecule type" value="Genomic_DNA"/>
</dbReference>
<keyword evidence="4" id="KW-1185">Reference proteome</keyword>
<evidence type="ECO:0000313" key="3">
    <source>
        <dbReference type="EMBL" id="CAI8034804.1"/>
    </source>
</evidence>
<dbReference type="SUPFAM" id="SSF53822">
    <property type="entry name" value="Periplasmic binding protein-like I"/>
    <property type="match status" value="1"/>
</dbReference>
<proteinExistence type="predicted"/>
<evidence type="ECO:0000256" key="1">
    <source>
        <dbReference type="ARBA" id="ARBA00022729"/>
    </source>
</evidence>
<evidence type="ECO:0000259" key="2">
    <source>
        <dbReference type="Pfam" id="PF13458"/>
    </source>
</evidence>
<dbReference type="Proteomes" id="UP001174909">
    <property type="component" value="Unassembled WGS sequence"/>
</dbReference>
<dbReference type="Gene3D" id="3.40.50.2300">
    <property type="match status" value="2"/>
</dbReference>
<dbReference type="InterPro" id="IPR028082">
    <property type="entry name" value="Peripla_BP_I"/>
</dbReference>
<organism evidence="3 4">
    <name type="scientific">Geodia barretti</name>
    <name type="common">Barrett's horny sponge</name>
    <dbReference type="NCBI Taxonomy" id="519541"/>
    <lineage>
        <taxon>Eukaryota</taxon>
        <taxon>Metazoa</taxon>
        <taxon>Porifera</taxon>
        <taxon>Demospongiae</taxon>
        <taxon>Heteroscleromorpha</taxon>
        <taxon>Tetractinellida</taxon>
        <taxon>Astrophorina</taxon>
        <taxon>Geodiidae</taxon>
        <taxon>Geodia</taxon>
    </lineage>
</organism>